<evidence type="ECO:0000256" key="1">
    <source>
        <dbReference type="SAM" id="MobiDB-lite"/>
    </source>
</evidence>
<protein>
    <submittedName>
        <fullName evidence="2">Predicted protein</fullName>
    </submittedName>
</protein>
<dbReference type="RefSeq" id="XP_044951209.1">
    <property type="nucleotide sequence ID" value="XM_045095274.1"/>
</dbReference>
<dbReference type="AlphaFoldDB" id="F2D3X1"/>
<name>F2D3X1_HORVV</name>
<evidence type="ECO:0000313" key="2">
    <source>
        <dbReference type="EMBL" id="BAJ89792.1"/>
    </source>
</evidence>
<sequence>MARPEVAGSGTGRHGCGRDDNDGRRGEPPCDGPPPWRWSSFSIAASSTCLAAPWTHLAAAWSICCRRRLLALTRKEMPDWSRHGRGGGVPPASVCGSTSVAPSSDRKVSIMCDECMVASMEWPKITSYRLLTEKGTPVHVDAEHKSPILAGLPYAHAHHMFVEMLER</sequence>
<feature type="region of interest" description="Disordered" evidence="1">
    <location>
        <begin position="1"/>
        <end position="31"/>
    </location>
</feature>
<dbReference type="EMBL" id="AK358579">
    <property type="protein sequence ID" value="BAJ89792.1"/>
    <property type="molecule type" value="mRNA"/>
</dbReference>
<reference evidence="2" key="1">
    <citation type="journal article" date="2011" name="Plant Physiol.">
        <title>Comprehensive sequence analysis of 24,783 barley full-length cDNAs derived from 12 clone libraries.</title>
        <authorList>
            <person name="Matsumoto T."/>
            <person name="Tanaka T."/>
            <person name="Sakai H."/>
            <person name="Amano N."/>
            <person name="Kanamori H."/>
            <person name="Kurita K."/>
            <person name="Kikuta A."/>
            <person name="Kamiya K."/>
            <person name="Yamamoto M."/>
            <person name="Ikawa H."/>
            <person name="Fujii N."/>
            <person name="Hori K."/>
            <person name="Itoh T."/>
            <person name="Sato K."/>
        </authorList>
    </citation>
    <scope>NUCLEOTIDE SEQUENCE</scope>
    <source>
        <tissue evidence="2">Shoot</tissue>
    </source>
</reference>
<organism evidence="2">
    <name type="scientific">Hordeum vulgare subsp. vulgare</name>
    <name type="common">Domesticated barley</name>
    <dbReference type="NCBI Taxonomy" id="112509"/>
    <lineage>
        <taxon>Eukaryota</taxon>
        <taxon>Viridiplantae</taxon>
        <taxon>Streptophyta</taxon>
        <taxon>Embryophyta</taxon>
        <taxon>Tracheophyta</taxon>
        <taxon>Spermatophyta</taxon>
        <taxon>Magnoliopsida</taxon>
        <taxon>Liliopsida</taxon>
        <taxon>Poales</taxon>
        <taxon>Poaceae</taxon>
        <taxon>BOP clade</taxon>
        <taxon>Pooideae</taxon>
        <taxon>Triticodae</taxon>
        <taxon>Triticeae</taxon>
        <taxon>Hordeinae</taxon>
        <taxon>Hordeum</taxon>
    </lineage>
</organism>
<dbReference type="GeneID" id="123401452"/>
<accession>F2D3X1</accession>
<feature type="compositionally biased region" description="Basic and acidic residues" evidence="1">
    <location>
        <begin position="16"/>
        <end position="28"/>
    </location>
</feature>
<proteinExistence type="evidence at transcript level"/>